<evidence type="ECO:0000256" key="1">
    <source>
        <dbReference type="ARBA" id="ARBA00022737"/>
    </source>
</evidence>
<dbReference type="RefSeq" id="WP_111899368.1">
    <property type="nucleotide sequence ID" value="NZ_CP033459.1"/>
</dbReference>
<evidence type="ECO:0000313" key="5">
    <source>
        <dbReference type="Proteomes" id="UP000249375"/>
    </source>
</evidence>
<dbReference type="KEGG" id="alq:C7Y71_002840"/>
<proteinExistence type="predicted"/>
<keyword evidence="2" id="KW-0802">TPR repeat</keyword>
<evidence type="ECO:0000256" key="3">
    <source>
        <dbReference type="SAM" id="SignalP"/>
    </source>
</evidence>
<name>A0A5P8E515_9BACT</name>
<dbReference type="PANTHER" id="PTHR44858">
    <property type="entry name" value="TETRATRICOPEPTIDE REPEAT PROTEIN 6"/>
    <property type="match status" value="1"/>
</dbReference>
<accession>A0A5P8E515</accession>
<dbReference type="Proteomes" id="UP000249375">
    <property type="component" value="Chromosome"/>
</dbReference>
<gene>
    <name evidence="4" type="ORF">C7Y71_002840</name>
</gene>
<dbReference type="Gene3D" id="1.25.40.10">
    <property type="entry name" value="Tetratricopeptide repeat domain"/>
    <property type="match status" value="2"/>
</dbReference>
<feature type="chain" id="PRO_5024288048" evidence="3">
    <location>
        <begin position="20"/>
        <end position="431"/>
    </location>
</feature>
<organism evidence="4 5">
    <name type="scientific">Pseudoprevotella muciniphila</name>
    <dbReference type="NCBI Taxonomy" id="2133944"/>
    <lineage>
        <taxon>Bacteria</taxon>
        <taxon>Pseudomonadati</taxon>
        <taxon>Bacteroidota</taxon>
        <taxon>Bacteroidia</taxon>
        <taxon>Bacteroidales</taxon>
        <taxon>Prevotellaceae</taxon>
        <taxon>Pseudoprevotella</taxon>
    </lineage>
</organism>
<keyword evidence="5" id="KW-1185">Reference proteome</keyword>
<evidence type="ECO:0000313" key="4">
    <source>
        <dbReference type="EMBL" id="QFQ12042.1"/>
    </source>
</evidence>
<dbReference type="PANTHER" id="PTHR44858:SF1">
    <property type="entry name" value="UDP-N-ACETYLGLUCOSAMINE--PEPTIDE N-ACETYLGLUCOSAMINYLTRANSFERASE SPINDLY-RELATED"/>
    <property type="match status" value="1"/>
</dbReference>
<protein>
    <submittedName>
        <fullName evidence="4">Uncharacterized protein</fullName>
    </submittedName>
</protein>
<keyword evidence="1" id="KW-0677">Repeat</keyword>
<sequence>MKKILISFALLAISAFSFAQDANLEKIQELMVKNKAYSADSLMQLTLASPKTKNLQLMYNKAGLIKLILLQEEANKQGQGVPFDTLAFVKHIDDAIDLYTKSHNFTVTPNEKGKLPKVDPKVEEDTKARLMSIYSYPSYSAMFLLNQGDTLGALKYFQKYLDMSNNPAFTPAERDSLIAAHKEADVRTQFNVAFLYYNLKDWNNMIPNVDKALKNDFEKKNLYYMKRDAYLAMQDTAQWVNVLKEAATDLNEVSFLEEIVSYYIRSGKTDEAEALVNDMVANNPGNALTWYLKGYVELSIKENNAVARENFLKATEIDPNLAIAYINIGVTYYSDAVKRRMSDEFNFINKLNFKPDEVAMEFYKKEVATIRPDFDKAIDYLNKAKEIDPVQAPEANRRLRSIYSLLGTMYQTCNQKDEVAKLQGLINELEE</sequence>
<evidence type="ECO:0000256" key="2">
    <source>
        <dbReference type="ARBA" id="ARBA00022803"/>
    </source>
</evidence>
<dbReference type="OrthoDB" id="1063371at2"/>
<reference evidence="4 5" key="1">
    <citation type="submission" date="2018-11" db="EMBL/GenBank/DDBJ databases">
        <authorList>
            <person name="Na S.W."/>
            <person name="Baik M."/>
        </authorList>
    </citation>
    <scope>NUCLEOTIDE SEQUENCE [LARGE SCALE GENOMIC DNA]</scope>
    <source>
        <strain evidence="4 5">E39</strain>
    </source>
</reference>
<dbReference type="EMBL" id="CP033459">
    <property type="protein sequence ID" value="QFQ12042.1"/>
    <property type="molecule type" value="Genomic_DNA"/>
</dbReference>
<dbReference type="AlphaFoldDB" id="A0A5P8E515"/>
<dbReference type="InterPro" id="IPR050498">
    <property type="entry name" value="Ycf3"/>
</dbReference>
<dbReference type="InterPro" id="IPR011990">
    <property type="entry name" value="TPR-like_helical_dom_sf"/>
</dbReference>
<dbReference type="SUPFAM" id="SSF48452">
    <property type="entry name" value="TPR-like"/>
    <property type="match status" value="2"/>
</dbReference>
<feature type="signal peptide" evidence="3">
    <location>
        <begin position="1"/>
        <end position="19"/>
    </location>
</feature>
<keyword evidence="3" id="KW-0732">Signal</keyword>